<evidence type="ECO:0000259" key="5">
    <source>
        <dbReference type="PROSITE" id="PS51935"/>
    </source>
</evidence>
<dbReference type="GO" id="GO:0006508">
    <property type="term" value="P:proteolysis"/>
    <property type="evidence" value="ECO:0007669"/>
    <property type="project" value="UniProtKB-KW"/>
</dbReference>
<dbReference type="RefSeq" id="WP_104122601.1">
    <property type="nucleotide sequence ID" value="NZ_PRKW01000007.1"/>
</dbReference>
<dbReference type="EMBL" id="PRKW01000007">
    <property type="protein sequence ID" value="PPB47907.1"/>
    <property type="molecule type" value="Genomic_DNA"/>
</dbReference>
<comment type="similarity">
    <text evidence="1">Belongs to the peptidase C40 family.</text>
</comment>
<evidence type="ECO:0000256" key="2">
    <source>
        <dbReference type="ARBA" id="ARBA00022670"/>
    </source>
</evidence>
<comment type="caution">
    <text evidence="6">The sequence shown here is derived from an EMBL/GenBank/DDBJ whole genome shotgun (WGS) entry which is preliminary data.</text>
</comment>
<dbReference type="AlphaFoldDB" id="A0A2S5ITQ1"/>
<dbReference type="Gene3D" id="3.90.1720.10">
    <property type="entry name" value="endopeptidase domain like (from Nostoc punctiforme)"/>
    <property type="match status" value="1"/>
</dbReference>
<evidence type="ECO:0000313" key="7">
    <source>
        <dbReference type="Proteomes" id="UP000239297"/>
    </source>
</evidence>
<dbReference type="GO" id="GO:0008234">
    <property type="term" value="F:cysteine-type peptidase activity"/>
    <property type="evidence" value="ECO:0007669"/>
    <property type="project" value="UniProtKB-KW"/>
</dbReference>
<proteinExistence type="inferred from homology"/>
<dbReference type="InterPro" id="IPR038765">
    <property type="entry name" value="Papain-like_cys_pep_sf"/>
</dbReference>
<sequence length="320" mass="31010">MSTSSSSGRHRAPRNIKPLTVLSAAVASNAGSVGRQAAVVVAASGLVLTAGLPAHGTAGAEREVQSSTTLSIERVVTAEVTVPATATVSFDRVAVEVKAAPKTAPKVVPKTAPTQVEDAPAVKAPVVEAPVVEVPVAESPVVEAPVAPVRAPVVEDAPVAPPAPVQAPPVAAPAAVAPAPVEAAPAPAPVAVAAAPAPVAVAAAPATPAAVKSAPAPSSGIAAGLVGSAYAQIGVAQDCTAMVEKALRSVGKSVGDLAPGQFYQFGDAVGSPAAGDLVITGGHVAIYVGNGQVISGGLNGMNTGLHNLSDLPGAGFVRVR</sequence>
<dbReference type="Pfam" id="PF00877">
    <property type="entry name" value="NLPC_P60"/>
    <property type="match status" value="1"/>
</dbReference>
<evidence type="ECO:0000313" key="6">
    <source>
        <dbReference type="EMBL" id="PPB47907.1"/>
    </source>
</evidence>
<keyword evidence="4" id="KW-0788">Thiol protease</keyword>
<gene>
    <name evidence="6" type="ORF">C4K88_15645</name>
</gene>
<dbReference type="PROSITE" id="PS51935">
    <property type="entry name" value="NLPC_P60"/>
    <property type="match status" value="1"/>
</dbReference>
<dbReference type="SUPFAM" id="SSF54001">
    <property type="entry name" value="Cysteine proteinases"/>
    <property type="match status" value="1"/>
</dbReference>
<keyword evidence="3" id="KW-0378">Hydrolase</keyword>
<protein>
    <recommendedName>
        <fullName evidence="5">NlpC/P60 domain-containing protein</fullName>
    </recommendedName>
</protein>
<evidence type="ECO:0000256" key="3">
    <source>
        <dbReference type="ARBA" id="ARBA00022801"/>
    </source>
</evidence>
<dbReference type="OrthoDB" id="5177647at2"/>
<keyword evidence="7" id="KW-1185">Reference proteome</keyword>
<feature type="domain" description="NlpC/P60" evidence="5">
    <location>
        <begin position="204"/>
        <end position="320"/>
    </location>
</feature>
<dbReference type="InterPro" id="IPR000064">
    <property type="entry name" value="NLP_P60_dom"/>
</dbReference>
<evidence type="ECO:0000256" key="1">
    <source>
        <dbReference type="ARBA" id="ARBA00007074"/>
    </source>
</evidence>
<keyword evidence="2" id="KW-0645">Protease</keyword>
<reference evidence="6 7" key="1">
    <citation type="journal article" date="2014" name="Int. J. Syst. Evol. Microbiol.">
        <title>Arthrobacter pityocampae sp. nov., isolated from Thaumetopoea pityocampa (Lep., Thaumetopoeidae).</title>
        <authorList>
            <person name="Ince I.A."/>
            <person name="Demirbag Z."/>
            <person name="Kati H."/>
        </authorList>
    </citation>
    <scope>NUCLEOTIDE SEQUENCE [LARGE SCALE GENOMIC DNA]</scope>
    <source>
        <strain evidence="6 7">Tp2</strain>
    </source>
</reference>
<name>A0A2S5ITQ1_9MICC</name>
<accession>A0A2S5ITQ1</accession>
<dbReference type="Proteomes" id="UP000239297">
    <property type="component" value="Unassembled WGS sequence"/>
</dbReference>
<evidence type="ECO:0000256" key="4">
    <source>
        <dbReference type="ARBA" id="ARBA00022807"/>
    </source>
</evidence>
<organism evidence="6 7">
    <name type="scientific">Arthrobacter pityocampae</name>
    <dbReference type="NCBI Taxonomy" id="547334"/>
    <lineage>
        <taxon>Bacteria</taxon>
        <taxon>Bacillati</taxon>
        <taxon>Actinomycetota</taxon>
        <taxon>Actinomycetes</taxon>
        <taxon>Micrococcales</taxon>
        <taxon>Micrococcaceae</taxon>
        <taxon>Arthrobacter</taxon>
    </lineage>
</organism>